<evidence type="ECO:0000313" key="3">
    <source>
        <dbReference type="Proteomes" id="UP000682733"/>
    </source>
</evidence>
<dbReference type="Proteomes" id="UP000682733">
    <property type="component" value="Unassembled WGS sequence"/>
</dbReference>
<sequence length="89" mass="10534">MYDESHLSEVEEDVLDTDESDFDTLNTSIYASQSSDYENEDNFDPADDPLHYYTHLQTNDACMEFLNYYVTNRLVKHNLNVFYRSSKPF</sequence>
<organism evidence="2 3">
    <name type="scientific">Didymodactylos carnosus</name>
    <dbReference type="NCBI Taxonomy" id="1234261"/>
    <lineage>
        <taxon>Eukaryota</taxon>
        <taxon>Metazoa</taxon>
        <taxon>Spiralia</taxon>
        <taxon>Gnathifera</taxon>
        <taxon>Rotifera</taxon>
        <taxon>Eurotatoria</taxon>
        <taxon>Bdelloidea</taxon>
        <taxon>Philodinida</taxon>
        <taxon>Philodinidae</taxon>
        <taxon>Didymodactylos</taxon>
    </lineage>
</organism>
<dbReference type="EMBL" id="CAJNOK010022679">
    <property type="protein sequence ID" value="CAF1351697.1"/>
    <property type="molecule type" value="Genomic_DNA"/>
</dbReference>
<evidence type="ECO:0000313" key="1">
    <source>
        <dbReference type="EMBL" id="CAF1351697.1"/>
    </source>
</evidence>
<gene>
    <name evidence="1" type="ORF">OVA965_LOCUS30827</name>
    <name evidence="2" type="ORF">TMI583_LOCUS31635</name>
</gene>
<dbReference type="Proteomes" id="UP000677228">
    <property type="component" value="Unassembled WGS sequence"/>
</dbReference>
<dbReference type="EMBL" id="CAJOBA010044318">
    <property type="protein sequence ID" value="CAF4162180.1"/>
    <property type="molecule type" value="Genomic_DNA"/>
</dbReference>
<comment type="caution">
    <text evidence="2">The sequence shown here is derived from an EMBL/GenBank/DDBJ whole genome shotgun (WGS) entry which is preliminary data.</text>
</comment>
<name>A0A8S2RFS0_9BILA</name>
<evidence type="ECO:0000313" key="2">
    <source>
        <dbReference type="EMBL" id="CAF4162180.1"/>
    </source>
</evidence>
<accession>A0A8S2RFS0</accession>
<dbReference type="AlphaFoldDB" id="A0A8S2RFS0"/>
<reference evidence="2" key="1">
    <citation type="submission" date="2021-02" db="EMBL/GenBank/DDBJ databases">
        <authorList>
            <person name="Nowell W R."/>
        </authorList>
    </citation>
    <scope>NUCLEOTIDE SEQUENCE</scope>
</reference>
<protein>
    <submittedName>
        <fullName evidence="2">Uncharacterized protein</fullName>
    </submittedName>
</protein>
<proteinExistence type="predicted"/>